<dbReference type="EMBL" id="BAAAYN010000003">
    <property type="protein sequence ID" value="GAA3382494.1"/>
    <property type="molecule type" value="Genomic_DNA"/>
</dbReference>
<proteinExistence type="predicted"/>
<dbReference type="InterPro" id="IPR009061">
    <property type="entry name" value="DNA-bd_dom_put_sf"/>
</dbReference>
<evidence type="ECO:0000259" key="2">
    <source>
        <dbReference type="PROSITE" id="PS50937"/>
    </source>
</evidence>
<dbReference type="CDD" id="cd01109">
    <property type="entry name" value="HTH_YyaN"/>
    <property type="match status" value="1"/>
</dbReference>
<dbReference type="PROSITE" id="PS50937">
    <property type="entry name" value="HTH_MERR_2"/>
    <property type="match status" value="1"/>
</dbReference>
<dbReference type="Proteomes" id="UP001501676">
    <property type="component" value="Unassembled WGS sequence"/>
</dbReference>
<evidence type="ECO:0000256" key="1">
    <source>
        <dbReference type="ARBA" id="ARBA00023125"/>
    </source>
</evidence>
<evidence type="ECO:0000313" key="4">
    <source>
        <dbReference type="Proteomes" id="UP001501676"/>
    </source>
</evidence>
<dbReference type="SMART" id="SM00422">
    <property type="entry name" value="HTH_MERR"/>
    <property type="match status" value="1"/>
</dbReference>
<protein>
    <submittedName>
        <fullName evidence="3">MerR family transcriptional regulator</fullName>
    </submittedName>
</protein>
<dbReference type="InterPro" id="IPR047057">
    <property type="entry name" value="MerR_fam"/>
</dbReference>
<keyword evidence="1" id="KW-0238">DNA-binding</keyword>
<comment type="caution">
    <text evidence="3">The sequence shown here is derived from an EMBL/GenBank/DDBJ whole genome shotgun (WGS) entry which is preliminary data.</text>
</comment>
<dbReference type="InterPro" id="IPR000551">
    <property type="entry name" value="MerR-type_HTH_dom"/>
</dbReference>
<dbReference type="RefSeq" id="WP_345726244.1">
    <property type="nucleotide sequence ID" value="NZ_BAAAYN010000003.1"/>
</dbReference>
<dbReference type="PANTHER" id="PTHR30204:SF98">
    <property type="entry name" value="HTH-TYPE TRANSCRIPTIONAL REGULATOR ADHR"/>
    <property type="match status" value="1"/>
</dbReference>
<accession>A0ABP6SR23</accession>
<evidence type="ECO:0000313" key="3">
    <source>
        <dbReference type="EMBL" id="GAA3382494.1"/>
    </source>
</evidence>
<name>A0ABP6SR23_9ACTN</name>
<keyword evidence="4" id="KW-1185">Reference proteome</keyword>
<dbReference type="PROSITE" id="PS00552">
    <property type="entry name" value="HTH_MERR_1"/>
    <property type="match status" value="1"/>
</dbReference>
<dbReference type="SUPFAM" id="SSF46955">
    <property type="entry name" value="Putative DNA-binding domain"/>
    <property type="match status" value="1"/>
</dbReference>
<dbReference type="Gene3D" id="1.10.1660.10">
    <property type="match status" value="1"/>
</dbReference>
<feature type="domain" description="HTH merR-type" evidence="2">
    <location>
        <begin position="5"/>
        <end position="75"/>
    </location>
</feature>
<dbReference type="Pfam" id="PF13411">
    <property type="entry name" value="MerR_1"/>
    <property type="match status" value="1"/>
</dbReference>
<gene>
    <name evidence="3" type="ORF">GCM10020369_04560</name>
</gene>
<reference evidence="4" key="1">
    <citation type="journal article" date="2019" name="Int. J. Syst. Evol. Microbiol.">
        <title>The Global Catalogue of Microorganisms (GCM) 10K type strain sequencing project: providing services to taxonomists for standard genome sequencing and annotation.</title>
        <authorList>
            <consortium name="The Broad Institute Genomics Platform"/>
            <consortium name="The Broad Institute Genome Sequencing Center for Infectious Disease"/>
            <person name="Wu L."/>
            <person name="Ma J."/>
        </authorList>
    </citation>
    <scope>NUCLEOTIDE SEQUENCE [LARGE SCALE GENOMIC DNA]</scope>
    <source>
        <strain evidence="4">JCM 9458</strain>
    </source>
</reference>
<sequence>MTSTGLSIGEVARRTGLSVHALRLYERAGVLTGPVQRDAAGRRVYREWDVAWLGNCVLFRATGMPLAALAELARLVGEGPGNEAARLKLLRAHQERVADQMARLTECRVLIDAKVTAYEAHLAHGSSGDPWQPAPAV</sequence>
<organism evidence="3 4">
    <name type="scientific">Cryptosporangium minutisporangium</name>
    <dbReference type="NCBI Taxonomy" id="113569"/>
    <lineage>
        <taxon>Bacteria</taxon>
        <taxon>Bacillati</taxon>
        <taxon>Actinomycetota</taxon>
        <taxon>Actinomycetes</taxon>
        <taxon>Cryptosporangiales</taxon>
        <taxon>Cryptosporangiaceae</taxon>
        <taxon>Cryptosporangium</taxon>
    </lineage>
</organism>
<dbReference type="PANTHER" id="PTHR30204">
    <property type="entry name" value="REDOX-CYCLING DRUG-SENSING TRANSCRIPTIONAL ACTIVATOR SOXR"/>
    <property type="match status" value="1"/>
</dbReference>